<dbReference type="EMBL" id="SDAM02000137">
    <property type="protein sequence ID" value="KAH6827896.1"/>
    <property type="molecule type" value="Genomic_DNA"/>
</dbReference>
<comment type="caution">
    <text evidence="3">The sequence shown here is derived from an EMBL/GenBank/DDBJ whole genome shotgun (WGS) entry which is preliminary data.</text>
</comment>
<evidence type="ECO:0000256" key="1">
    <source>
        <dbReference type="SAM" id="MobiDB-lite"/>
    </source>
</evidence>
<evidence type="ECO:0000259" key="2">
    <source>
        <dbReference type="Pfam" id="PF12776"/>
    </source>
</evidence>
<name>A0AAD4J626_PERFH</name>
<organism evidence="3 4">
    <name type="scientific">Perilla frutescens var. hirtella</name>
    <name type="common">Perilla citriodora</name>
    <name type="synonym">Perilla setoyensis</name>
    <dbReference type="NCBI Taxonomy" id="608512"/>
    <lineage>
        <taxon>Eukaryota</taxon>
        <taxon>Viridiplantae</taxon>
        <taxon>Streptophyta</taxon>
        <taxon>Embryophyta</taxon>
        <taxon>Tracheophyta</taxon>
        <taxon>Spermatophyta</taxon>
        <taxon>Magnoliopsida</taxon>
        <taxon>eudicotyledons</taxon>
        <taxon>Gunneridae</taxon>
        <taxon>Pentapetalae</taxon>
        <taxon>asterids</taxon>
        <taxon>lamiids</taxon>
        <taxon>Lamiales</taxon>
        <taxon>Lamiaceae</taxon>
        <taxon>Nepetoideae</taxon>
        <taxon>Elsholtzieae</taxon>
        <taxon>Perilla</taxon>
    </lineage>
</organism>
<accession>A0AAD4J626</accession>
<keyword evidence="4" id="KW-1185">Reference proteome</keyword>
<proteinExistence type="predicted"/>
<dbReference type="AlphaFoldDB" id="A0AAD4J626"/>
<evidence type="ECO:0000313" key="3">
    <source>
        <dbReference type="EMBL" id="KAH6827896.1"/>
    </source>
</evidence>
<dbReference type="Proteomes" id="UP001190926">
    <property type="component" value="Unassembled WGS sequence"/>
</dbReference>
<reference evidence="3 4" key="1">
    <citation type="journal article" date="2021" name="Nat. Commun.">
        <title>Incipient diploidization of the medicinal plant Perilla within 10,000 years.</title>
        <authorList>
            <person name="Zhang Y."/>
            <person name="Shen Q."/>
            <person name="Leng L."/>
            <person name="Zhang D."/>
            <person name="Chen S."/>
            <person name="Shi Y."/>
            <person name="Ning Z."/>
            <person name="Chen S."/>
        </authorList>
    </citation>
    <scope>NUCLEOTIDE SEQUENCE [LARGE SCALE GENOMIC DNA]</scope>
    <source>
        <strain evidence="4">cv. PC099</strain>
    </source>
</reference>
<evidence type="ECO:0000313" key="4">
    <source>
        <dbReference type="Proteomes" id="UP001190926"/>
    </source>
</evidence>
<dbReference type="InterPro" id="IPR024752">
    <property type="entry name" value="Myb/SANT-like_dom"/>
</dbReference>
<feature type="domain" description="Myb/SANT-like" evidence="2">
    <location>
        <begin position="18"/>
        <end position="112"/>
    </location>
</feature>
<gene>
    <name evidence="3" type="ORF">C2S53_016442</name>
</gene>
<feature type="compositionally biased region" description="Basic and acidic residues" evidence="1">
    <location>
        <begin position="153"/>
        <end position="163"/>
    </location>
</feature>
<feature type="region of interest" description="Disordered" evidence="1">
    <location>
        <begin position="148"/>
        <end position="205"/>
    </location>
</feature>
<sequence length="205" mass="23497">MGDRRGLTQDGVFYTGQWTREVERIVLGKWQAARSAGNFSPKRYETSSDVIRSTRLQMIEEFGFQIPMASYEWKLNQLARRYHEFKKLISRPDVQYDQVLNRVEASSSTWEDIAKTQPNLMIYKHAGEPHWSYLKVLYEPIIDITSSVSGEQEEGRGKHRGESSDVSSRHGRRVGSNDRRVRGKQPIRSSVAKVADDSSGQSSEI</sequence>
<protein>
    <recommendedName>
        <fullName evidence="2">Myb/SANT-like domain-containing protein</fullName>
    </recommendedName>
</protein>
<dbReference type="Pfam" id="PF12776">
    <property type="entry name" value="Myb_DNA-bind_3"/>
    <property type="match status" value="1"/>
</dbReference>